<comment type="caution">
    <text evidence="3">The sequence shown here is derived from an EMBL/GenBank/DDBJ whole genome shotgun (WGS) entry which is preliminary data.</text>
</comment>
<accession>A0A246RVV7</accession>
<dbReference type="RefSeq" id="WP_240513297.1">
    <property type="nucleotide sequence ID" value="NZ_JPUA01000037.1"/>
</dbReference>
<dbReference type="SUPFAM" id="SSF53271">
    <property type="entry name" value="PRTase-like"/>
    <property type="match status" value="1"/>
</dbReference>
<dbReference type="InterPro" id="IPR000836">
    <property type="entry name" value="PRTase_dom"/>
</dbReference>
<dbReference type="Gene3D" id="3.40.50.2020">
    <property type="match status" value="1"/>
</dbReference>
<dbReference type="InterPro" id="IPR029057">
    <property type="entry name" value="PRTase-like"/>
</dbReference>
<dbReference type="Proteomes" id="UP000197334">
    <property type="component" value="Unassembled WGS sequence"/>
</dbReference>
<dbReference type="PANTHER" id="PTHR47505:SF1">
    <property type="entry name" value="DNA UTILIZATION PROTEIN YHGH"/>
    <property type="match status" value="1"/>
</dbReference>
<dbReference type="PANTHER" id="PTHR47505">
    <property type="entry name" value="DNA UTILIZATION PROTEIN YHGH"/>
    <property type="match status" value="1"/>
</dbReference>
<dbReference type="AlphaFoldDB" id="A0A246RVV7"/>
<evidence type="ECO:0000313" key="3">
    <source>
        <dbReference type="EMBL" id="OWV28302.1"/>
    </source>
</evidence>
<dbReference type="EMBL" id="JPUA01000037">
    <property type="protein sequence ID" value="OWV28302.1"/>
    <property type="molecule type" value="Genomic_DNA"/>
</dbReference>
<protein>
    <submittedName>
        <fullName evidence="3">Competence protein ComF</fullName>
    </submittedName>
</protein>
<evidence type="ECO:0000313" key="4">
    <source>
        <dbReference type="Proteomes" id="UP000197334"/>
    </source>
</evidence>
<evidence type="ECO:0000256" key="1">
    <source>
        <dbReference type="ARBA" id="ARBA00008007"/>
    </source>
</evidence>
<evidence type="ECO:0000259" key="2">
    <source>
        <dbReference type="Pfam" id="PF18912"/>
    </source>
</evidence>
<reference evidence="3 4" key="1">
    <citation type="submission" date="2014-08" db="EMBL/GenBank/DDBJ databases">
        <title>Draft genome sequence of a novel L-asparaginase producing marine bacterium, Halomonas campaniensis.</title>
        <authorList>
            <person name="Sundarakrishnan B."/>
            <person name="Moushumi Priya A."/>
            <person name="Raman G."/>
            <person name="Sakthivel N."/>
            <person name="Park S."/>
            <person name="Jayachandran S."/>
        </authorList>
    </citation>
    <scope>NUCLEOTIDE SEQUENCE [LARGE SCALE GENOMIC DNA]</scope>
    <source>
        <strain evidence="3 4">SK03</strain>
    </source>
</reference>
<gene>
    <name evidence="3" type="ORF">JI62_18460</name>
</gene>
<name>A0A246RVV7_9GAMM</name>
<dbReference type="InterPro" id="IPR044005">
    <property type="entry name" value="DZR_2"/>
</dbReference>
<dbReference type="InterPro" id="IPR051910">
    <property type="entry name" value="ComF/GntX_DNA_util-trans"/>
</dbReference>
<keyword evidence="4" id="KW-1185">Reference proteome</keyword>
<dbReference type="Pfam" id="PF18912">
    <property type="entry name" value="DZR_2"/>
    <property type="match status" value="1"/>
</dbReference>
<proteinExistence type="inferred from homology"/>
<feature type="domain" description="Double zinc ribbon" evidence="2">
    <location>
        <begin position="16"/>
        <end position="68"/>
    </location>
</feature>
<sequence length="234" mass="25327">MALKQWLQRGGEWVKQVMPGYCAFCLAPALAGRGWCATCLGELPWNLHACRQCGDPIRHGASLCGHCLIDPPLFSTTQAGLLYQGPIKQLVHDFKFHASPRAGTLLAELMLLTPPATLGDAFLPVPMTPLHARTRGFNQSRWLAEQLSRPLGVPVVAAKRIKDSPFQRTLNRRQRIANLVGAFVFESPPPAHLLIIDDVVTTGSTGQALARAALNAGAKSVDIWAAARTPLGKD</sequence>
<organism evidence="3 4">
    <name type="scientific">Halomonas campaniensis</name>
    <dbReference type="NCBI Taxonomy" id="213554"/>
    <lineage>
        <taxon>Bacteria</taxon>
        <taxon>Pseudomonadati</taxon>
        <taxon>Pseudomonadota</taxon>
        <taxon>Gammaproteobacteria</taxon>
        <taxon>Oceanospirillales</taxon>
        <taxon>Halomonadaceae</taxon>
        <taxon>Halomonas</taxon>
    </lineage>
</organism>
<comment type="similarity">
    <text evidence="1">Belongs to the ComF/GntX family.</text>
</comment>
<dbReference type="CDD" id="cd06223">
    <property type="entry name" value="PRTases_typeI"/>
    <property type="match status" value="1"/>
</dbReference>